<dbReference type="GO" id="GO:0005525">
    <property type="term" value="F:GTP binding"/>
    <property type="evidence" value="ECO:0007669"/>
    <property type="project" value="UniProtKB-KW"/>
</dbReference>
<dbReference type="InterPro" id="IPR014721">
    <property type="entry name" value="Ribsml_uS5_D2-typ_fold_subgr"/>
</dbReference>
<dbReference type="STRING" id="1379903.ATO8_01490"/>
<dbReference type="SUPFAM" id="SSF54980">
    <property type="entry name" value="EF-G C-terminal domain-like"/>
    <property type="match status" value="2"/>
</dbReference>
<dbReference type="PATRIC" id="fig|1317118.6.peg.310"/>
<dbReference type="InterPro" id="IPR027417">
    <property type="entry name" value="P-loop_NTPase"/>
</dbReference>
<dbReference type="GO" id="GO:0032790">
    <property type="term" value="P:ribosome disassembly"/>
    <property type="evidence" value="ECO:0007669"/>
    <property type="project" value="TreeGrafter"/>
</dbReference>
<dbReference type="GO" id="GO:0003924">
    <property type="term" value="F:GTPase activity"/>
    <property type="evidence" value="ECO:0007669"/>
    <property type="project" value="UniProtKB-ARBA"/>
</dbReference>
<dbReference type="Pfam" id="PF03764">
    <property type="entry name" value="EFG_IV"/>
    <property type="match status" value="1"/>
</dbReference>
<dbReference type="InterPro" id="IPR035647">
    <property type="entry name" value="EFG_III/V"/>
</dbReference>
<dbReference type="SUPFAM" id="SSF54211">
    <property type="entry name" value="Ribosomal protein S5 domain 2-like"/>
    <property type="match status" value="1"/>
</dbReference>
<evidence type="ECO:0000313" key="5">
    <source>
        <dbReference type="EMBL" id="ETW14541.1"/>
    </source>
</evidence>
<keyword evidence="3" id="KW-0342">GTP-binding</keyword>
<dbReference type="Gene3D" id="3.30.230.10">
    <property type="match status" value="1"/>
</dbReference>
<dbReference type="Gene3D" id="3.40.50.300">
    <property type="entry name" value="P-loop containing nucleotide triphosphate hydrolases"/>
    <property type="match status" value="1"/>
</dbReference>
<keyword evidence="2" id="KW-0648">Protein biosynthesis</keyword>
<dbReference type="SUPFAM" id="SSF52540">
    <property type="entry name" value="P-loop containing nucleoside triphosphate hydrolases"/>
    <property type="match status" value="1"/>
</dbReference>
<dbReference type="InterPro" id="IPR041095">
    <property type="entry name" value="EFG_II"/>
</dbReference>
<dbReference type="InterPro" id="IPR005517">
    <property type="entry name" value="Transl_elong_EFG/EF2_IV"/>
</dbReference>
<evidence type="ECO:0000313" key="6">
    <source>
        <dbReference type="Proteomes" id="UP000019063"/>
    </source>
</evidence>
<accession>W4HR07</accession>
<keyword evidence="6" id="KW-1185">Reference proteome</keyword>
<dbReference type="SUPFAM" id="SSF50447">
    <property type="entry name" value="Translation proteins"/>
    <property type="match status" value="1"/>
</dbReference>
<organism evidence="5 6">
    <name type="scientific">Roseivivax marinus</name>
    <dbReference type="NCBI Taxonomy" id="1379903"/>
    <lineage>
        <taxon>Bacteria</taxon>
        <taxon>Pseudomonadati</taxon>
        <taxon>Pseudomonadota</taxon>
        <taxon>Alphaproteobacteria</taxon>
        <taxon>Rhodobacterales</taxon>
        <taxon>Roseobacteraceae</taxon>
        <taxon>Roseivivax</taxon>
    </lineage>
</organism>
<dbReference type="InterPro" id="IPR053905">
    <property type="entry name" value="EF-G-like_DII"/>
</dbReference>
<dbReference type="Gene3D" id="2.40.30.10">
    <property type="entry name" value="Translation factors"/>
    <property type="match status" value="1"/>
</dbReference>
<evidence type="ECO:0000256" key="3">
    <source>
        <dbReference type="ARBA" id="ARBA00023134"/>
    </source>
</evidence>
<dbReference type="Pfam" id="PF14492">
    <property type="entry name" value="EFG_III"/>
    <property type="match status" value="1"/>
</dbReference>
<dbReference type="EMBL" id="AQQW01000001">
    <property type="protein sequence ID" value="ETW14541.1"/>
    <property type="molecule type" value="Genomic_DNA"/>
</dbReference>
<dbReference type="PRINTS" id="PR01037">
    <property type="entry name" value="TCRTETOQM"/>
</dbReference>
<dbReference type="Pfam" id="PF22042">
    <property type="entry name" value="EF-G_D2"/>
    <property type="match status" value="1"/>
</dbReference>
<dbReference type="Gene3D" id="3.30.70.870">
    <property type="entry name" value="Elongation Factor G (Translational Gtpase), domain 3"/>
    <property type="match status" value="1"/>
</dbReference>
<reference evidence="5 6" key="1">
    <citation type="journal article" date="2014" name="Antonie Van Leeuwenhoek">
        <title>Roseivivax atlanticus sp. nov., isolated from surface seawater of the Atlantic Ocean.</title>
        <authorList>
            <person name="Li G."/>
            <person name="Lai Q."/>
            <person name="Liu X."/>
            <person name="Sun F."/>
            <person name="Shao Z."/>
        </authorList>
    </citation>
    <scope>NUCLEOTIDE SEQUENCE [LARGE SCALE GENOMIC DNA]</scope>
    <source>
        <strain evidence="5 6">22II-s10s</strain>
    </source>
</reference>
<dbReference type="Proteomes" id="UP000019063">
    <property type="component" value="Unassembled WGS sequence"/>
</dbReference>
<dbReference type="eggNOG" id="COG0480">
    <property type="taxonomic scope" value="Bacteria"/>
</dbReference>
<name>W4HR07_9RHOB</name>
<dbReference type="InterPro" id="IPR009000">
    <property type="entry name" value="Transl_B-barrel_sf"/>
</dbReference>
<proteinExistence type="predicted"/>
<dbReference type="PANTHER" id="PTHR43261">
    <property type="entry name" value="TRANSLATION ELONGATION FACTOR G-RELATED"/>
    <property type="match status" value="1"/>
</dbReference>
<dbReference type="Pfam" id="PF00679">
    <property type="entry name" value="EFG_C"/>
    <property type="match status" value="1"/>
</dbReference>
<dbReference type="InterPro" id="IPR000640">
    <property type="entry name" value="EFG_V-like"/>
</dbReference>
<dbReference type="GO" id="GO:0006412">
    <property type="term" value="P:translation"/>
    <property type="evidence" value="ECO:0007669"/>
    <property type="project" value="UniProtKB-KW"/>
</dbReference>
<sequence>MGARSEQLIEEIRARLTTSSFSLGSVTGLGDREAYYTPFEIIPEELVWALAENDNDVLTEAVEKEGRVDQGLLWTSLRRQVRAGKIHPIVFGSAMTGAGTEHLISAIAGLLAVEHMDADDHSDPRGTVFKIERNSRGEKICYIRMFEGALKTREKILVGGKEHRITAIEVFDQGPAQPAEIMSSGDIAKVSGLSEARIGDWVGIEWNKGRENYFASPLLETSIRPVNPEHRGKLFNALFEIAEQDPLIDLRQDDDAGLLFVSLYGEVQKEVIQDTLSSEYDLKVEFGDSTVIHIERVVGTGEAHDEAPVPFVATIGLRIEPRPEGSGNAFELEINTGVVPAAFLRAVEEAAEKTLRQGIYGWQVTDCLITMTDCIRHRDWANSTAADHRKLAPLVVMDALKAAGTVVCEPIQKFYLECPKDCVGAVIAEIVVLKAVPEEPSEKGPISVVEGTMPASKVQQVQKVLPGLTHGEGFIETNFSHYYPVVGEYPTRKRTDKNPLNRSDYLRQTT</sequence>
<feature type="domain" description="Translation elongation factor EFG/EF2" evidence="4">
    <location>
        <begin position="290"/>
        <end position="404"/>
    </location>
</feature>
<protein>
    <submittedName>
        <fullName evidence="5">Small GTP-binding protein</fullName>
    </submittedName>
</protein>
<comment type="caution">
    <text evidence="5">The sequence shown here is derived from an EMBL/GenBank/DDBJ whole genome shotgun (WGS) entry which is preliminary data.</text>
</comment>
<evidence type="ECO:0000256" key="1">
    <source>
        <dbReference type="ARBA" id="ARBA00022741"/>
    </source>
</evidence>
<dbReference type="PANTHER" id="PTHR43261:SF1">
    <property type="entry name" value="RIBOSOME-RELEASING FACTOR 2, MITOCHONDRIAL"/>
    <property type="match status" value="1"/>
</dbReference>
<dbReference type="SMART" id="SM00889">
    <property type="entry name" value="EFG_IV"/>
    <property type="match status" value="1"/>
</dbReference>
<dbReference type="AlphaFoldDB" id="W4HR07"/>
<dbReference type="GO" id="GO:0097216">
    <property type="term" value="F:guanosine tetraphosphate binding"/>
    <property type="evidence" value="ECO:0007669"/>
    <property type="project" value="UniProtKB-ARBA"/>
</dbReference>
<keyword evidence="1" id="KW-0547">Nucleotide-binding</keyword>
<dbReference type="InterPro" id="IPR020568">
    <property type="entry name" value="Ribosomal_Su5_D2-typ_SF"/>
</dbReference>
<gene>
    <name evidence="5" type="ORF">ATO8_01490</name>
</gene>
<evidence type="ECO:0000259" key="4">
    <source>
        <dbReference type="SMART" id="SM00889"/>
    </source>
</evidence>
<evidence type="ECO:0000256" key="2">
    <source>
        <dbReference type="ARBA" id="ARBA00022917"/>
    </source>
</evidence>